<keyword evidence="8 9" id="KW-0407">Ion channel</keyword>
<feature type="region of interest" description="Disordered" evidence="10">
    <location>
        <begin position="398"/>
        <end position="425"/>
    </location>
</feature>
<keyword evidence="7 9" id="KW-0472">Membrane</keyword>
<feature type="transmembrane region" description="Helical" evidence="9">
    <location>
        <begin position="39"/>
        <end position="59"/>
    </location>
</feature>
<dbReference type="GO" id="GO:0034220">
    <property type="term" value="P:monoatomic ion transmembrane transport"/>
    <property type="evidence" value="ECO:0007669"/>
    <property type="project" value="UniProtKB-KW"/>
</dbReference>
<dbReference type="InterPro" id="IPR000990">
    <property type="entry name" value="Innexin"/>
</dbReference>
<organism evidence="11 12">
    <name type="scientific">Mytilus coruscus</name>
    <name type="common">Sea mussel</name>
    <dbReference type="NCBI Taxonomy" id="42192"/>
    <lineage>
        <taxon>Eukaryota</taxon>
        <taxon>Metazoa</taxon>
        <taxon>Spiralia</taxon>
        <taxon>Lophotrochozoa</taxon>
        <taxon>Mollusca</taxon>
        <taxon>Bivalvia</taxon>
        <taxon>Autobranchia</taxon>
        <taxon>Pteriomorphia</taxon>
        <taxon>Mytilida</taxon>
        <taxon>Mytiloidea</taxon>
        <taxon>Mytilidae</taxon>
        <taxon>Mytilinae</taxon>
        <taxon>Mytilus</taxon>
    </lineage>
</organism>
<evidence type="ECO:0000256" key="3">
    <source>
        <dbReference type="ARBA" id="ARBA00022475"/>
    </source>
</evidence>
<evidence type="ECO:0000256" key="6">
    <source>
        <dbReference type="ARBA" id="ARBA00023065"/>
    </source>
</evidence>
<keyword evidence="12" id="KW-1185">Reference proteome</keyword>
<keyword evidence="6 9" id="KW-0406">Ion transport</keyword>
<evidence type="ECO:0000256" key="2">
    <source>
        <dbReference type="ARBA" id="ARBA00022448"/>
    </source>
</evidence>
<accession>A0A6J8A2Y9</accession>
<name>A0A6J8A2Y9_MYTCO</name>
<evidence type="ECO:0000256" key="4">
    <source>
        <dbReference type="ARBA" id="ARBA00022692"/>
    </source>
</evidence>
<keyword evidence="2 9" id="KW-0813">Transport</keyword>
<evidence type="ECO:0000256" key="9">
    <source>
        <dbReference type="RuleBase" id="RU010713"/>
    </source>
</evidence>
<feature type="transmembrane region" description="Helical" evidence="9">
    <location>
        <begin position="110"/>
        <end position="127"/>
    </location>
</feature>
<dbReference type="PRINTS" id="PR01262">
    <property type="entry name" value="INNEXIN"/>
</dbReference>
<keyword evidence="5 9" id="KW-1133">Transmembrane helix</keyword>
<keyword evidence="3" id="KW-1003">Cell membrane</keyword>
<reference evidence="11 12" key="1">
    <citation type="submission" date="2020-06" db="EMBL/GenBank/DDBJ databases">
        <authorList>
            <person name="Li R."/>
            <person name="Bekaert M."/>
        </authorList>
    </citation>
    <scope>NUCLEOTIDE SEQUENCE [LARGE SCALE GENOMIC DNA]</scope>
    <source>
        <strain evidence="12">wild</strain>
    </source>
</reference>
<dbReference type="PANTHER" id="PTHR11893">
    <property type="entry name" value="INNEXIN"/>
    <property type="match status" value="1"/>
</dbReference>
<keyword evidence="4 9" id="KW-0812">Transmembrane</keyword>
<dbReference type="GO" id="GO:0005921">
    <property type="term" value="C:gap junction"/>
    <property type="evidence" value="ECO:0007669"/>
    <property type="project" value="UniProtKB-UniRule"/>
</dbReference>
<feature type="transmembrane region" description="Helical" evidence="9">
    <location>
        <begin position="213"/>
        <end position="236"/>
    </location>
</feature>
<dbReference type="AlphaFoldDB" id="A0A6J8A2Y9"/>
<sequence length="425" mass="50170">MFSFSIFFSRIGGALGGLANWSRLTGSADDDWIDKINHIWSVVLLTAFTIIVSSAQFVGDPIHCWMPGEFSFARIAYAKSTCWISNTYYIPMDDTIPEHVEMRQNKEITYYQWIPIILLFMAFLFKVPNIAWRLLNGYSGIDMDKIVSLSNASLLSSPDDRTKNISHIAKYLHRWTECQQDYHSNILVRMRHRFSNIFCFCYGKRDGTFLTGYYLFIKLMYCANVVGQFFILNAFMSIDYNVFGFEILDYLLSKGEWKESPRFPRITLCDFQIRQLNNVQRWTIQCVLPINLFNEKIFIFIWFWLFLVSILTFINYFSWVFYCTFKEKKLHYVKKYLKMEHEIRTGMDKKLARKFVETYLRDDGVFILRVVGKNSSDMVLTDLVVNLWKIFKDSYVPSKKSNRSPGSEDTDYFRLNGDSTKENYV</sequence>
<dbReference type="PANTHER" id="PTHR11893:SF36">
    <property type="entry name" value="INNEXIN-5"/>
    <property type="match status" value="1"/>
</dbReference>
<evidence type="ECO:0000256" key="5">
    <source>
        <dbReference type="ARBA" id="ARBA00022989"/>
    </source>
</evidence>
<evidence type="ECO:0000256" key="10">
    <source>
        <dbReference type="SAM" id="MobiDB-lite"/>
    </source>
</evidence>
<feature type="transmembrane region" description="Helical" evidence="9">
    <location>
        <begin position="297"/>
        <end position="325"/>
    </location>
</feature>
<proteinExistence type="inferred from homology"/>
<dbReference type="Proteomes" id="UP000507470">
    <property type="component" value="Unassembled WGS sequence"/>
</dbReference>
<comment type="function">
    <text evidence="9">Structural component of the gap junctions.</text>
</comment>
<evidence type="ECO:0000313" key="12">
    <source>
        <dbReference type="Proteomes" id="UP000507470"/>
    </source>
</evidence>
<dbReference type="GO" id="GO:0005886">
    <property type="term" value="C:plasma membrane"/>
    <property type="evidence" value="ECO:0007669"/>
    <property type="project" value="UniProtKB-SubCell"/>
</dbReference>
<protein>
    <recommendedName>
        <fullName evidence="9">Innexin</fullName>
    </recommendedName>
</protein>
<evidence type="ECO:0000256" key="1">
    <source>
        <dbReference type="ARBA" id="ARBA00004651"/>
    </source>
</evidence>
<dbReference type="EMBL" id="CACVKT020000567">
    <property type="protein sequence ID" value="CAC5360500.1"/>
    <property type="molecule type" value="Genomic_DNA"/>
</dbReference>
<dbReference type="PROSITE" id="PS51013">
    <property type="entry name" value="PANNEXIN"/>
    <property type="match status" value="1"/>
</dbReference>
<comment type="similarity">
    <text evidence="9">Belongs to the pannexin family.</text>
</comment>
<dbReference type="OrthoDB" id="5867527at2759"/>
<comment type="subcellular location">
    <subcellularLocation>
        <location evidence="1 9">Cell membrane</location>
        <topology evidence="1 9">Multi-pass membrane protein</topology>
    </subcellularLocation>
</comment>
<evidence type="ECO:0000313" key="11">
    <source>
        <dbReference type="EMBL" id="CAC5360500.1"/>
    </source>
</evidence>
<evidence type="ECO:0000256" key="7">
    <source>
        <dbReference type="ARBA" id="ARBA00023136"/>
    </source>
</evidence>
<dbReference type="Pfam" id="PF00876">
    <property type="entry name" value="Innexin"/>
    <property type="match status" value="1"/>
</dbReference>
<evidence type="ECO:0000256" key="8">
    <source>
        <dbReference type="ARBA" id="ARBA00023303"/>
    </source>
</evidence>
<gene>
    <name evidence="9" type="primary">inx</name>
    <name evidence="11" type="ORF">MCOR_2962</name>
</gene>